<dbReference type="EMBL" id="WTPW01001573">
    <property type="protein sequence ID" value="KAF0428035.1"/>
    <property type="molecule type" value="Genomic_DNA"/>
</dbReference>
<organism evidence="1 2">
    <name type="scientific">Gigaspora margarita</name>
    <dbReference type="NCBI Taxonomy" id="4874"/>
    <lineage>
        <taxon>Eukaryota</taxon>
        <taxon>Fungi</taxon>
        <taxon>Fungi incertae sedis</taxon>
        <taxon>Mucoromycota</taxon>
        <taxon>Glomeromycotina</taxon>
        <taxon>Glomeromycetes</taxon>
        <taxon>Diversisporales</taxon>
        <taxon>Gigasporaceae</taxon>
        <taxon>Gigaspora</taxon>
    </lineage>
</organism>
<gene>
    <name evidence="1" type="ORF">F8M41_005916</name>
</gene>
<evidence type="ECO:0000313" key="1">
    <source>
        <dbReference type="EMBL" id="KAF0428035.1"/>
    </source>
</evidence>
<sequence length="244" mass="26954">MNELSLLTDSAVKSKIVWRPLFLNLRCIQVPLTEVPSVIDLYTFDTVSSGGGSLSEGYTILSQDCTNNGRLCEGDIKSINLLIQIQSILSNSTLAYVEYLKCSARGKCNWKGRIAVFKDKPLNLCDIECRGNHDPEHVRKKPYRIAKVIRKKIASRSTNTMPSMLATEFMNNAKISNITASTPANQVQPVSARFTPNLEAIQNALNTYEAEGVAISKQYGIKNAQDSKEQAVLLGIASTIMQCY</sequence>
<proteinExistence type="predicted"/>
<comment type="caution">
    <text evidence="1">The sequence shown here is derived from an EMBL/GenBank/DDBJ whole genome shotgun (WGS) entry which is preliminary data.</text>
</comment>
<accession>A0A8H4A5I6</accession>
<evidence type="ECO:0000313" key="2">
    <source>
        <dbReference type="Proteomes" id="UP000439903"/>
    </source>
</evidence>
<reference evidence="1 2" key="1">
    <citation type="journal article" date="2019" name="Environ. Microbiol.">
        <title>At the nexus of three kingdoms: the genome of the mycorrhizal fungus Gigaspora margarita provides insights into plant, endobacterial and fungal interactions.</title>
        <authorList>
            <person name="Venice F."/>
            <person name="Ghignone S."/>
            <person name="Salvioli di Fossalunga A."/>
            <person name="Amselem J."/>
            <person name="Novero M."/>
            <person name="Xianan X."/>
            <person name="Sedzielewska Toro K."/>
            <person name="Morin E."/>
            <person name="Lipzen A."/>
            <person name="Grigoriev I.V."/>
            <person name="Henrissat B."/>
            <person name="Martin F.M."/>
            <person name="Bonfante P."/>
        </authorList>
    </citation>
    <scope>NUCLEOTIDE SEQUENCE [LARGE SCALE GENOMIC DNA]</scope>
    <source>
        <strain evidence="1 2">BEG34</strain>
    </source>
</reference>
<name>A0A8H4A5I6_GIGMA</name>
<protein>
    <submittedName>
        <fullName evidence="1">Uncharacterized protein</fullName>
    </submittedName>
</protein>
<keyword evidence="2" id="KW-1185">Reference proteome</keyword>
<dbReference type="Proteomes" id="UP000439903">
    <property type="component" value="Unassembled WGS sequence"/>
</dbReference>
<dbReference type="AlphaFoldDB" id="A0A8H4A5I6"/>
<dbReference type="OrthoDB" id="2371618at2759"/>